<organism evidence="1 2">
    <name type="scientific">Trifolium subterraneum</name>
    <name type="common">Subterranean clover</name>
    <dbReference type="NCBI Taxonomy" id="3900"/>
    <lineage>
        <taxon>Eukaryota</taxon>
        <taxon>Viridiplantae</taxon>
        <taxon>Streptophyta</taxon>
        <taxon>Embryophyta</taxon>
        <taxon>Tracheophyta</taxon>
        <taxon>Spermatophyta</taxon>
        <taxon>Magnoliopsida</taxon>
        <taxon>eudicotyledons</taxon>
        <taxon>Gunneridae</taxon>
        <taxon>Pentapetalae</taxon>
        <taxon>rosids</taxon>
        <taxon>fabids</taxon>
        <taxon>Fabales</taxon>
        <taxon>Fabaceae</taxon>
        <taxon>Papilionoideae</taxon>
        <taxon>50 kb inversion clade</taxon>
        <taxon>NPAAA clade</taxon>
        <taxon>Hologalegina</taxon>
        <taxon>IRL clade</taxon>
        <taxon>Trifolieae</taxon>
        <taxon>Trifolium</taxon>
    </lineage>
</organism>
<protein>
    <submittedName>
        <fullName evidence="1">Uncharacterized protein</fullName>
    </submittedName>
</protein>
<dbReference type="EMBL" id="DF973548">
    <property type="protein sequence ID" value="GAU34194.1"/>
    <property type="molecule type" value="Genomic_DNA"/>
</dbReference>
<dbReference type="Proteomes" id="UP000242715">
    <property type="component" value="Unassembled WGS sequence"/>
</dbReference>
<evidence type="ECO:0000313" key="2">
    <source>
        <dbReference type="Proteomes" id="UP000242715"/>
    </source>
</evidence>
<gene>
    <name evidence="1" type="ORF">TSUD_162950</name>
</gene>
<proteinExistence type="predicted"/>
<accession>A0A2Z6MNQ0</accession>
<evidence type="ECO:0000313" key="1">
    <source>
        <dbReference type="EMBL" id="GAU34194.1"/>
    </source>
</evidence>
<name>A0A2Z6MNQ0_TRISU</name>
<keyword evidence="2" id="KW-1185">Reference proteome</keyword>
<sequence>MLSNLVHWSSSGLAKGANQYNLLSLTTKLDMQASHLTHGRKTQFAWLRFNPWEENALSTS</sequence>
<reference evidence="2" key="1">
    <citation type="journal article" date="2017" name="Front. Plant Sci.">
        <title>Climate Clever Clovers: New Paradigm to Reduce the Environmental Footprint of Ruminants by Breeding Low Methanogenic Forages Utilizing Haplotype Variation.</title>
        <authorList>
            <person name="Kaur P."/>
            <person name="Appels R."/>
            <person name="Bayer P.E."/>
            <person name="Keeble-Gagnere G."/>
            <person name="Wang J."/>
            <person name="Hirakawa H."/>
            <person name="Shirasawa K."/>
            <person name="Vercoe P."/>
            <person name="Stefanova K."/>
            <person name="Durmic Z."/>
            <person name="Nichols P."/>
            <person name="Revell C."/>
            <person name="Isobe S.N."/>
            <person name="Edwards D."/>
            <person name="Erskine W."/>
        </authorList>
    </citation>
    <scope>NUCLEOTIDE SEQUENCE [LARGE SCALE GENOMIC DNA]</scope>
    <source>
        <strain evidence="2">cv. Daliak</strain>
    </source>
</reference>
<dbReference type="AlphaFoldDB" id="A0A2Z6MNQ0"/>